<keyword evidence="13" id="KW-1185">Reference proteome</keyword>
<dbReference type="CDD" id="cd07986">
    <property type="entry name" value="LPLAT_ACT14924-like"/>
    <property type="match status" value="1"/>
</dbReference>
<dbReference type="GO" id="GO:0006629">
    <property type="term" value="P:lipid metabolic process"/>
    <property type="evidence" value="ECO:0007669"/>
    <property type="project" value="UniProtKB-KW"/>
</dbReference>
<dbReference type="InterPro" id="IPR016181">
    <property type="entry name" value="Acyl_CoA_acyltransferase"/>
</dbReference>
<dbReference type="EMBL" id="FOYU01000001">
    <property type="protein sequence ID" value="SFR43788.1"/>
    <property type="molecule type" value="Genomic_DNA"/>
</dbReference>
<protein>
    <recommendedName>
        <fullName evidence="8">L-ornithine N(alpha)-acyltransferase</fullName>
        <ecNumber evidence="7">2.3.2.30</ecNumber>
    </recommendedName>
</protein>
<gene>
    <name evidence="12" type="ORF">SAMN04488070_1004</name>
</gene>
<dbReference type="PANTHER" id="PTHR37323">
    <property type="entry name" value="GCN5-RELATED N-ACETYLTRANSFERASE"/>
    <property type="match status" value="1"/>
</dbReference>
<organism evidence="12 13">
    <name type="scientific">Pseudidiomarina maritima</name>
    <dbReference type="NCBI Taxonomy" id="519453"/>
    <lineage>
        <taxon>Bacteria</taxon>
        <taxon>Pseudomonadati</taxon>
        <taxon>Pseudomonadota</taxon>
        <taxon>Gammaproteobacteria</taxon>
        <taxon>Alteromonadales</taxon>
        <taxon>Idiomarinaceae</taxon>
        <taxon>Pseudidiomarina</taxon>
    </lineage>
</organism>
<evidence type="ECO:0000256" key="9">
    <source>
        <dbReference type="ARBA" id="ARBA00045724"/>
    </source>
</evidence>
<sequence length="572" mass="65248">MIEVEQLLNKNLPTLNNHQLLHKSALWVLRGLLCEREIKRFAEAYPNLHGIEFIEHVLDFFKFSFTARDSELDNIPTEGRLIIVANHPIGSLDGLALLKLVSGVRSDVKILANDLLQAIEPLHELLIPVPVFKTRGNAVRSEPLKRLYKHLEGEGALIVFPAGEVSRLRPQGVRDHHWHTGFLKMALRAQAPVLPIHVKAHNSAWFYGASMLYKPLATLLLVQEMFRQQRGHIDFRIGELVPLKSFNVEQLTLTQRAKMFRRHVYRLGQNKSGILKTQRPIARAESRQALKKAVEDCERLGSTQDGKHIYLYRYDGNSPILREIGRLREIAFRAVEEGTGRRRDLDNYDTWYTQLILWDAEDLEIAGAYRLGDAQQIVAERGLAGLYSHSLFAYHPQRMQDFVTQGLELGRSFVQPKYWGKRSLDYLWQGIGALLQQHPQYRYLFGPVTMSASLPSVAQDALVQFFGDHFPDPDQLAQARTPFMPNSRPLPDISDDYADDLVHLKHFLAHQGAAIPTLYKQYADLCDKGGVRFLGFNVDADFANAVDGLVMVDIQRLKAQKRKRYLGNELAE</sequence>
<dbReference type="SUPFAM" id="SSF69593">
    <property type="entry name" value="Glycerol-3-phosphate (1)-acyltransferase"/>
    <property type="match status" value="1"/>
</dbReference>
<accession>A0A1I6GNP1</accession>
<dbReference type="AlphaFoldDB" id="A0A1I6GNP1"/>
<dbReference type="SMART" id="SM00563">
    <property type="entry name" value="PlsC"/>
    <property type="match status" value="1"/>
</dbReference>
<name>A0A1I6GNP1_9GAMM</name>
<dbReference type="InterPro" id="IPR052351">
    <property type="entry name" value="Ornithine_N-alpha-AT"/>
</dbReference>
<evidence type="ECO:0000256" key="2">
    <source>
        <dbReference type="ARBA" id="ARBA00022516"/>
    </source>
</evidence>
<dbReference type="InterPro" id="IPR002123">
    <property type="entry name" value="Plipid/glycerol_acylTrfase"/>
</dbReference>
<dbReference type="GO" id="GO:0043810">
    <property type="term" value="F:ornithine-acyl [acyl carrier protein] N-acyltransferase activity"/>
    <property type="evidence" value="ECO:0007669"/>
    <property type="project" value="UniProtKB-EC"/>
</dbReference>
<reference evidence="13" key="1">
    <citation type="submission" date="2016-10" db="EMBL/GenBank/DDBJ databases">
        <authorList>
            <person name="Varghese N."/>
            <person name="Submissions S."/>
        </authorList>
    </citation>
    <scope>NUCLEOTIDE SEQUENCE [LARGE SCALE GENOMIC DNA]</scope>
    <source>
        <strain evidence="13">CGMCC 1.7285</strain>
    </source>
</reference>
<evidence type="ECO:0000256" key="8">
    <source>
        <dbReference type="ARBA" id="ARBA00039866"/>
    </source>
</evidence>
<dbReference type="EC" id="2.3.2.30" evidence="7"/>
<comment type="similarity">
    <text evidence="6">Belongs to the acetyltransferase family. OlsB subfamily.</text>
</comment>
<comment type="pathway">
    <text evidence="1">Lipid metabolism.</text>
</comment>
<evidence type="ECO:0000256" key="7">
    <source>
        <dbReference type="ARBA" id="ARBA00039058"/>
    </source>
</evidence>
<proteinExistence type="inferred from homology"/>
<evidence type="ECO:0000256" key="6">
    <source>
        <dbReference type="ARBA" id="ARBA00038095"/>
    </source>
</evidence>
<evidence type="ECO:0000256" key="1">
    <source>
        <dbReference type="ARBA" id="ARBA00005189"/>
    </source>
</evidence>
<evidence type="ECO:0000259" key="11">
    <source>
        <dbReference type="SMART" id="SM00563"/>
    </source>
</evidence>
<dbReference type="Pfam" id="PF19576">
    <property type="entry name" value="Acyltransf_2"/>
    <property type="match status" value="1"/>
</dbReference>
<dbReference type="SUPFAM" id="SSF55729">
    <property type="entry name" value="Acyl-CoA N-acyltransferases (Nat)"/>
    <property type="match status" value="1"/>
</dbReference>
<comment type="function">
    <text evidence="9">Catalyzes the first step in the biosynthesis of ornithine lipids, which are phosphorus-free membrane lipids. Catalyzes the 3-hydroxyacyl-acyl carrier protein-dependent acylation of ornithine to form lyso-ornithine lipid (LOL).</text>
</comment>
<keyword evidence="3" id="KW-0808">Transferase</keyword>
<evidence type="ECO:0000313" key="13">
    <source>
        <dbReference type="Proteomes" id="UP000199424"/>
    </source>
</evidence>
<dbReference type="InterPro" id="IPR045746">
    <property type="entry name" value="ACT14924-like_Acyltransf_dom"/>
</dbReference>
<evidence type="ECO:0000256" key="10">
    <source>
        <dbReference type="ARBA" id="ARBA00047785"/>
    </source>
</evidence>
<evidence type="ECO:0000256" key="4">
    <source>
        <dbReference type="ARBA" id="ARBA00023098"/>
    </source>
</evidence>
<evidence type="ECO:0000313" key="12">
    <source>
        <dbReference type="EMBL" id="SFR43788.1"/>
    </source>
</evidence>
<keyword evidence="5" id="KW-0012">Acyltransferase</keyword>
<keyword evidence="2" id="KW-0444">Lipid biosynthesis</keyword>
<comment type="catalytic activity">
    <reaction evidence="10">
        <text>a (3R)-hydroxyacyl-[ACP] + L-ornithine = a lyso-ornithine lipid + holo-[ACP] + H(+)</text>
        <dbReference type="Rhea" id="RHEA:20633"/>
        <dbReference type="Rhea" id="RHEA-COMP:9685"/>
        <dbReference type="Rhea" id="RHEA-COMP:9945"/>
        <dbReference type="ChEBI" id="CHEBI:15378"/>
        <dbReference type="ChEBI" id="CHEBI:46911"/>
        <dbReference type="ChEBI" id="CHEBI:64479"/>
        <dbReference type="ChEBI" id="CHEBI:78827"/>
        <dbReference type="ChEBI" id="CHEBI:138482"/>
        <dbReference type="EC" id="2.3.2.30"/>
    </reaction>
    <physiologicalReaction direction="left-to-right" evidence="10">
        <dbReference type="Rhea" id="RHEA:20634"/>
    </physiologicalReaction>
</comment>
<dbReference type="Pfam" id="PF13444">
    <property type="entry name" value="Acetyltransf_5"/>
    <property type="match status" value="1"/>
</dbReference>
<dbReference type="Proteomes" id="UP000199424">
    <property type="component" value="Unassembled WGS sequence"/>
</dbReference>
<evidence type="ECO:0000256" key="5">
    <source>
        <dbReference type="ARBA" id="ARBA00023315"/>
    </source>
</evidence>
<keyword evidence="4" id="KW-0443">Lipid metabolism</keyword>
<feature type="domain" description="Phospholipid/glycerol acyltransferase" evidence="11">
    <location>
        <begin position="81"/>
        <end position="201"/>
    </location>
</feature>
<dbReference type="PANTHER" id="PTHR37323:SF1">
    <property type="entry name" value="L-ORNITHINE N(ALPHA)-ACYLTRANSFERASE"/>
    <property type="match status" value="1"/>
</dbReference>
<evidence type="ECO:0000256" key="3">
    <source>
        <dbReference type="ARBA" id="ARBA00022679"/>
    </source>
</evidence>